<evidence type="ECO:0000256" key="10">
    <source>
        <dbReference type="SAM" id="Phobius"/>
    </source>
</evidence>
<keyword evidence="4 10" id="KW-1133">Transmembrane helix</keyword>
<dbReference type="PANTHER" id="PTHR11003">
    <property type="entry name" value="POTASSIUM CHANNEL, SUBFAMILY K"/>
    <property type="match status" value="1"/>
</dbReference>
<dbReference type="GO" id="GO:0005886">
    <property type="term" value="C:plasma membrane"/>
    <property type="evidence" value="ECO:0007669"/>
    <property type="project" value="TreeGrafter"/>
</dbReference>
<evidence type="ECO:0000313" key="13">
    <source>
        <dbReference type="Proteomes" id="UP001175001"/>
    </source>
</evidence>
<evidence type="ECO:0000256" key="5">
    <source>
        <dbReference type="ARBA" id="ARBA00023065"/>
    </source>
</evidence>
<feature type="compositionally biased region" description="Acidic residues" evidence="9">
    <location>
        <begin position="624"/>
        <end position="637"/>
    </location>
</feature>
<feature type="transmembrane region" description="Helical" evidence="10">
    <location>
        <begin position="543"/>
        <end position="560"/>
    </location>
</feature>
<keyword evidence="7 8" id="KW-0407">Ion channel</keyword>
<feature type="transmembrane region" description="Helical" evidence="10">
    <location>
        <begin position="481"/>
        <end position="505"/>
    </location>
</feature>
<evidence type="ECO:0000313" key="12">
    <source>
        <dbReference type="EMBL" id="KAK0658343.1"/>
    </source>
</evidence>
<proteinExistence type="inferred from homology"/>
<evidence type="ECO:0000256" key="2">
    <source>
        <dbReference type="ARBA" id="ARBA00022448"/>
    </source>
</evidence>
<evidence type="ECO:0000259" key="11">
    <source>
        <dbReference type="Pfam" id="PF07885"/>
    </source>
</evidence>
<feature type="transmembrane region" description="Helical" evidence="10">
    <location>
        <begin position="248"/>
        <end position="269"/>
    </location>
</feature>
<dbReference type="Pfam" id="PF07885">
    <property type="entry name" value="Ion_trans_2"/>
    <property type="match status" value="2"/>
</dbReference>
<protein>
    <submittedName>
        <fullName evidence="12">Outward-rectifier potassium channel TOK1</fullName>
    </submittedName>
</protein>
<evidence type="ECO:0000256" key="3">
    <source>
        <dbReference type="ARBA" id="ARBA00022692"/>
    </source>
</evidence>
<feature type="transmembrane region" description="Helical" evidence="10">
    <location>
        <begin position="81"/>
        <end position="111"/>
    </location>
</feature>
<comment type="similarity">
    <text evidence="8">Belongs to the two pore domain potassium channel (TC 1.A.1.8) family.</text>
</comment>
<keyword evidence="6 10" id="KW-0472">Membrane</keyword>
<feature type="region of interest" description="Disordered" evidence="9">
    <location>
        <begin position="368"/>
        <end position="452"/>
    </location>
</feature>
<feature type="compositionally biased region" description="Basic residues" evidence="9">
    <location>
        <begin position="422"/>
        <end position="431"/>
    </location>
</feature>
<dbReference type="GO" id="GO:0022841">
    <property type="term" value="F:potassium ion leak channel activity"/>
    <property type="evidence" value="ECO:0007669"/>
    <property type="project" value="TreeGrafter"/>
</dbReference>
<feature type="region of interest" description="Disordered" evidence="9">
    <location>
        <begin position="616"/>
        <end position="699"/>
    </location>
</feature>
<dbReference type="Proteomes" id="UP001175001">
    <property type="component" value="Unassembled WGS sequence"/>
</dbReference>
<feature type="transmembrane region" description="Helical" evidence="10">
    <location>
        <begin position="511"/>
        <end position="531"/>
    </location>
</feature>
<dbReference type="FunFam" id="1.10.287.70:FF:000182">
    <property type="entry name" value="Outward-rectifier potassium channel TOK1"/>
    <property type="match status" value="1"/>
</dbReference>
<feature type="region of interest" description="Disordered" evidence="9">
    <location>
        <begin position="800"/>
        <end position="819"/>
    </location>
</feature>
<keyword evidence="13" id="KW-1185">Reference proteome</keyword>
<feature type="region of interest" description="Disordered" evidence="9">
    <location>
        <begin position="1"/>
        <end position="58"/>
    </location>
</feature>
<organism evidence="12 13">
    <name type="scientific">Lasiodiplodia hormozganensis</name>
    <dbReference type="NCBI Taxonomy" id="869390"/>
    <lineage>
        <taxon>Eukaryota</taxon>
        <taxon>Fungi</taxon>
        <taxon>Dikarya</taxon>
        <taxon>Ascomycota</taxon>
        <taxon>Pezizomycotina</taxon>
        <taxon>Dothideomycetes</taxon>
        <taxon>Dothideomycetes incertae sedis</taxon>
        <taxon>Botryosphaeriales</taxon>
        <taxon>Botryosphaeriaceae</taxon>
        <taxon>Lasiodiplodia</taxon>
    </lineage>
</organism>
<name>A0AA40D2Q1_9PEZI</name>
<feature type="compositionally biased region" description="Basic and acidic residues" evidence="9">
    <location>
        <begin position="43"/>
        <end position="53"/>
    </location>
</feature>
<dbReference type="InterPro" id="IPR013099">
    <property type="entry name" value="K_chnl_dom"/>
</dbReference>
<dbReference type="GO" id="GO:0015271">
    <property type="term" value="F:outward rectifier potassium channel activity"/>
    <property type="evidence" value="ECO:0007669"/>
    <property type="project" value="TreeGrafter"/>
</dbReference>
<feature type="domain" description="Potassium channel" evidence="11">
    <location>
        <begin position="493"/>
        <end position="566"/>
    </location>
</feature>
<dbReference type="SUPFAM" id="SSF81324">
    <property type="entry name" value="Voltage-gated potassium channels"/>
    <property type="match status" value="2"/>
</dbReference>
<feature type="compositionally biased region" description="Polar residues" evidence="9">
    <location>
        <begin position="19"/>
        <end position="28"/>
    </location>
</feature>
<sequence length="819" mass="93105">MASTDPSLTAASLPEKSDSLGSMSTPQHITMKEPALSPSKRRTAQEQRKEKKEQKKKHRWTWRNLGRFWERRREDGSKNDWWFASTAIPLLAATLGPLANVLSIAALVTYWRMDLVVDGEVLPELSGMPFKDPEWTYWLNVASLICGFVGNFFLLMNFTQKVRYIVALPLTIILWYIATVLLTAILICMEIYVPPDRPNQTYTQGYWYAVMAAVFYCICSMILMVNMVGYWRGHYPQTFTLTESQRTLILQTMMFFVWLAGGGGIFSRIETLHGQDNWTFANALYFCDVTILTVGFGDMVPSNDISRGLVFPYSVGGIIMLGLVVSSIYKFSTDLGHEKVVRKHIDKVRSRTLDRTVTSSFELRQRATAKRLRHSKPPVISGPFNPVDRSAATRIPTSPKRREGERGQYEPGETQQQQQQLRVRKKKKKKGPASAVVSTVKHQYHHHHRRRQPRLLLLREEKDRFDTMRAIQHSTARFKRWYALTLSVLAFGILWCVGAVVFWVAERHAQGLSYFQALYFCYVSLLTVGYGDLAPKSNAGRSFFVVWSLIAVPTMTILISDMGDTVISGFKNATSKLADVTVLPKDGIWHDFLQSHPRLLNFLQQAAARRRIKRGLPLGPSADAEGEQEGEGEEEEEGSRRSSPPSRSRDLESSTDADPDYNDGHDNDDDETEDAAVRTTRPPTVASLAGDDPETESDARLARRLAKAIRDVASDFKADVDRVRPKRYSYEEWVEFTKLIRFTAEGREEEEREEEEEGLVEWDWIGENSPMMAGMSEAEFVLDRLCESLGRYLRRNDGLGGEREVRRSGDEEEVKDAGG</sequence>
<dbReference type="PRINTS" id="PR01333">
    <property type="entry name" value="2POREKCHANEL"/>
</dbReference>
<dbReference type="EMBL" id="JAUJDW010000018">
    <property type="protein sequence ID" value="KAK0658343.1"/>
    <property type="molecule type" value="Genomic_DNA"/>
</dbReference>
<feature type="transmembrane region" description="Helical" evidence="10">
    <location>
        <begin position="135"/>
        <end position="155"/>
    </location>
</feature>
<feature type="compositionally biased region" description="Acidic residues" evidence="9">
    <location>
        <begin position="653"/>
        <end position="674"/>
    </location>
</feature>
<feature type="transmembrane region" description="Helical" evidence="10">
    <location>
        <begin position="205"/>
        <end position="228"/>
    </location>
</feature>
<feature type="transmembrane region" description="Helical" evidence="10">
    <location>
        <begin position="309"/>
        <end position="329"/>
    </location>
</feature>
<feature type="domain" description="Potassium channel" evidence="11">
    <location>
        <begin position="254"/>
        <end position="331"/>
    </location>
</feature>
<reference evidence="12" key="1">
    <citation type="submission" date="2023-06" db="EMBL/GenBank/DDBJ databases">
        <title>Multi-omics analyses reveal the molecular pathogenesis toolkit of Lasiodiplodia hormozganensis, a cross-kingdom pathogen.</title>
        <authorList>
            <person name="Felix C."/>
            <person name="Meneses R."/>
            <person name="Goncalves M.F.M."/>
            <person name="Tilleman L."/>
            <person name="Duarte A.S."/>
            <person name="Jorrin-Novo J.V."/>
            <person name="Van De Peer Y."/>
            <person name="Deforce D."/>
            <person name="Van Nieuwerburgh F."/>
            <person name="Esteves A.C."/>
            <person name="Alves A."/>
        </authorList>
    </citation>
    <scope>NUCLEOTIDE SEQUENCE</scope>
    <source>
        <strain evidence="12">CBS 339.90</strain>
    </source>
</reference>
<evidence type="ECO:0000256" key="4">
    <source>
        <dbReference type="ARBA" id="ARBA00022989"/>
    </source>
</evidence>
<feature type="compositionally biased region" description="Basic residues" evidence="9">
    <location>
        <begin position="442"/>
        <end position="452"/>
    </location>
</feature>
<evidence type="ECO:0000256" key="7">
    <source>
        <dbReference type="ARBA" id="ARBA00023303"/>
    </source>
</evidence>
<dbReference type="InterPro" id="IPR003280">
    <property type="entry name" value="2pore_dom_K_chnl"/>
</dbReference>
<dbReference type="Gene3D" id="1.10.287.70">
    <property type="match status" value="2"/>
</dbReference>
<evidence type="ECO:0000256" key="6">
    <source>
        <dbReference type="ARBA" id="ARBA00023136"/>
    </source>
</evidence>
<dbReference type="GO" id="GO:0030322">
    <property type="term" value="P:stabilization of membrane potential"/>
    <property type="evidence" value="ECO:0007669"/>
    <property type="project" value="TreeGrafter"/>
</dbReference>
<evidence type="ECO:0000256" key="1">
    <source>
        <dbReference type="ARBA" id="ARBA00004141"/>
    </source>
</evidence>
<accession>A0AA40D2Q1</accession>
<evidence type="ECO:0000256" key="9">
    <source>
        <dbReference type="SAM" id="MobiDB-lite"/>
    </source>
</evidence>
<dbReference type="PANTHER" id="PTHR11003:SF342">
    <property type="entry name" value="OUTWARD-RECTIFIER POTASSIUM CHANNEL TOK1"/>
    <property type="match status" value="1"/>
</dbReference>
<feature type="compositionally biased region" description="Polar residues" evidence="9">
    <location>
        <begin position="1"/>
        <end position="10"/>
    </location>
</feature>
<comment type="caution">
    <text evidence="12">The sequence shown here is derived from an EMBL/GenBank/DDBJ whole genome shotgun (WGS) entry which is preliminary data.</text>
</comment>
<comment type="subcellular location">
    <subcellularLocation>
        <location evidence="1">Membrane</location>
        <topology evidence="1">Multi-pass membrane protein</topology>
    </subcellularLocation>
</comment>
<keyword evidence="3 8" id="KW-0812">Transmembrane</keyword>
<keyword evidence="2 8" id="KW-0813">Transport</keyword>
<feature type="transmembrane region" description="Helical" evidence="10">
    <location>
        <begin position="167"/>
        <end position="193"/>
    </location>
</feature>
<gene>
    <name evidence="12" type="primary">TOK1_1</name>
    <name evidence="12" type="ORF">DIS24_g4790</name>
</gene>
<dbReference type="AlphaFoldDB" id="A0AA40D2Q1"/>
<keyword evidence="5 8" id="KW-0406">Ion transport</keyword>
<evidence type="ECO:0000256" key="8">
    <source>
        <dbReference type="RuleBase" id="RU003857"/>
    </source>
</evidence>